<organism evidence="2 3">
    <name type="scientific">Neoroseomonas terrae</name>
    <dbReference type="NCBI Taxonomy" id="424799"/>
    <lineage>
        <taxon>Bacteria</taxon>
        <taxon>Pseudomonadati</taxon>
        <taxon>Pseudomonadota</taxon>
        <taxon>Alphaproteobacteria</taxon>
        <taxon>Acetobacterales</taxon>
        <taxon>Acetobacteraceae</taxon>
        <taxon>Neoroseomonas</taxon>
    </lineage>
</organism>
<proteinExistence type="predicted"/>
<keyword evidence="2" id="KW-0489">Methyltransferase</keyword>
<accession>A0ABS5EBH0</accession>
<gene>
    <name evidence="2" type="ORF">GXW78_01730</name>
</gene>
<dbReference type="GO" id="GO:0008168">
    <property type="term" value="F:methyltransferase activity"/>
    <property type="evidence" value="ECO:0007669"/>
    <property type="project" value="UniProtKB-KW"/>
</dbReference>
<dbReference type="Proteomes" id="UP000698752">
    <property type="component" value="Unassembled WGS sequence"/>
</dbReference>
<dbReference type="Pfam" id="PF13649">
    <property type="entry name" value="Methyltransf_25"/>
    <property type="match status" value="1"/>
</dbReference>
<dbReference type="Gene3D" id="3.40.50.150">
    <property type="entry name" value="Vaccinia Virus protein VP39"/>
    <property type="match status" value="1"/>
</dbReference>
<name>A0ABS5EBH0_9PROT</name>
<evidence type="ECO:0000259" key="1">
    <source>
        <dbReference type="Pfam" id="PF13649"/>
    </source>
</evidence>
<keyword evidence="2" id="KW-0808">Transferase</keyword>
<dbReference type="InterPro" id="IPR041698">
    <property type="entry name" value="Methyltransf_25"/>
</dbReference>
<comment type="caution">
    <text evidence="2">The sequence shown here is derived from an EMBL/GenBank/DDBJ whole genome shotgun (WGS) entry which is preliminary data.</text>
</comment>
<evidence type="ECO:0000313" key="3">
    <source>
        <dbReference type="Proteomes" id="UP000698752"/>
    </source>
</evidence>
<sequence>MDAAEIARRKTEVARLWGDWTAHNIHLGGDIYTIGPDREADKLRRIVQIVSDLAQKPFEQLRILDLGCLEGGYAIELARRGAAVMAIEGRQANLEKVRFAKDVLGLSNLELVQDDVRNLDPAIHGRFDVVLCLGLLYHLDVPEVFSFVHQIAEGCDGFAIFDTYVGVGSLQRFEYRGHEYWGRVIREHLPQSSKEERLESKWASLDNPNSVWIAHNSLYNLLGDAGFTTAYECNVPVELEKPGDRLTVVAMKGKAQPILAMPRANGSPMGRLPREERRSYSRKQQFWPVTQERLTNLVPLAWRQSIKRRLAASSDRRTPPT</sequence>
<dbReference type="EMBL" id="JAAEDI010000002">
    <property type="protein sequence ID" value="MBR0648371.1"/>
    <property type="molecule type" value="Genomic_DNA"/>
</dbReference>
<protein>
    <submittedName>
        <fullName evidence="2">Methyltransferase domain-containing protein</fullName>
    </submittedName>
</protein>
<reference evidence="3" key="1">
    <citation type="journal article" date="2021" name="Syst. Appl. Microbiol.">
        <title>Roseomonas hellenica sp. nov., isolated from roots of wild-growing Alkanna tinctoria.</title>
        <authorList>
            <person name="Rat A."/>
            <person name="Naranjo H.D."/>
            <person name="Lebbe L."/>
            <person name="Cnockaert M."/>
            <person name="Krigas N."/>
            <person name="Grigoriadou K."/>
            <person name="Maloupa E."/>
            <person name="Willems A."/>
        </authorList>
    </citation>
    <scope>NUCLEOTIDE SEQUENCE [LARGE SCALE GENOMIC DNA]</scope>
    <source>
        <strain evidence="3">LMG 31159</strain>
    </source>
</reference>
<dbReference type="GO" id="GO:0032259">
    <property type="term" value="P:methylation"/>
    <property type="evidence" value="ECO:0007669"/>
    <property type="project" value="UniProtKB-KW"/>
</dbReference>
<feature type="domain" description="Methyltransferase" evidence="1">
    <location>
        <begin position="63"/>
        <end position="152"/>
    </location>
</feature>
<dbReference type="SUPFAM" id="SSF53335">
    <property type="entry name" value="S-adenosyl-L-methionine-dependent methyltransferases"/>
    <property type="match status" value="1"/>
</dbReference>
<dbReference type="InterPro" id="IPR029063">
    <property type="entry name" value="SAM-dependent_MTases_sf"/>
</dbReference>
<keyword evidence="3" id="KW-1185">Reference proteome</keyword>
<dbReference type="CDD" id="cd02440">
    <property type="entry name" value="AdoMet_MTases"/>
    <property type="match status" value="1"/>
</dbReference>
<evidence type="ECO:0000313" key="2">
    <source>
        <dbReference type="EMBL" id="MBR0648371.1"/>
    </source>
</evidence>